<accession>A0A7R8CXF0</accession>
<keyword evidence="2" id="KW-1185">Reference proteome</keyword>
<dbReference type="InterPro" id="IPR036179">
    <property type="entry name" value="Ig-like_dom_sf"/>
</dbReference>
<dbReference type="SUPFAM" id="SSF48726">
    <property type="entry name" value="Immunoglobulin"/>
    <property type="match status" value="1"/>
</dbReference>
<dbReference type="InterPro" id="IPR013783">
    <property type="entry name" value="Ig-like_fold"/>
</dbReference>
<proteinExistence type="predicted"/>
<name>A0A7R8CXF0_LEPSM</name>
<dbReference type="EMBL" id="HG994583">
    <property type="protein sequence ID" value="CAF2930424.1"/>
    <property type="molecule type" value="Genomic_DNA"/>
</dbReference>
<gene>
    <name evidence="1" type="ORF">LSAA_9169</name>
</gene>
<dbReference type="AlphaFoldDB" id="A0A7R8CXF0"/>
<dbReference type="Proteomes" id="UP000675881">
    <property type="component" value="Chromosome 4"/>
</dbReference>
<dbReference type="Gene3D" id="2.60.40.10">
    <property type="entry name" value="Immunoglobulins"/>
    <property type="match status" value="1"/>
</dbReference>
<evidence type="ECO:0000313" key="2">
    <source>
        <dbReference type="Proteomes" id="UP000675881"/>
    </source>
</evidence>
<dbReference type="OrthoDB" id="6377417at2759"/>
<organism evidence="1 2">
    <name type="scientific">Lepeophtheirus salmonis</name>
    <name type="common">Salmon louse</name>
    <name type="synonym">Caligus salmonis</name>
    <dbReference type="NCBI Taxonomy" id="72036"/>
    <lineage>
        <taxon>Eukaryota</taxon>
        <taxon>Metazoa</taxon>
        <taxon>Ecdysozoa</taxon>
        <taxon>Arthropoda</taxon>
        <taxon>Crustacea</taxon>
        <taxon>Multicrustacea</taxon>
        <taxon>Hexanauplia</taxon>
        <taxon>Copepoda</taxon>
        <taxon>Siphonostomatoida</taxon>
        <taxon>Caligidae</taxon>
        <taxon>Lepeophtheirus</taxon>
    </lineage>
</organism>
<reference evidence="1" key="1">
    <citation type="submission" date="2021-02" db="EMBL/GenBank/DDBJ databases">
        <authorList>
            <person name="Bekaert M."/>
        </authorList>
    </citation>
    <scope>NUCLEOTIDE SEQUENCE</scope>
    <source>
        <strain evidence="1">IoA-00</strain>
    </source>
</reference>
<evidence type="ECO:0000313" key="1">
    <source>
        <dbReference type="EMBL" id="CAF2930424.1"/>
    </source>
</evidence>
<protein>
    <submittedName>
        <fullName evidence="1">DSCAML1</fullName>
    </submittedName>
</protein>
<sequence>MINSNTVYRKPGSGGHNRKRSTDFVAMVKEKVVMDTTKSMSKMENEFEIDFKTILSLKWINFSNNSLRLKSHLYENQLLGLNSSSRPLRIFPFSSSEFNSQLHSNSYTCVASNSLGMIRSPPIRLRAVMDQDYDLQVFPSYTYPGNIAVLKCLIPPFVKEFLSVESWLFGSLSIVSGGRYSIFPKIGELHIRNVSVLDEMDPYRCVGHHLLTGKKTISSISGRLSIQRRTSSIPVRMEKSSIPSEITAQIGSSIEIPCVAIGLPSPTYK</sequence>